<dbReference type="PANTHER" id="PTHR43968:SF6">
    <property type="entry name" value="GLUTATHIONE S-TRANSFERASE OMEGA"/>
    <property type="match status" value="1"/>
</dbReference>
<dbReference type="EMBL" id="QKYU01000013">
    <property type="protein sequence ID" value="PZW44890.1"/>
    <property type="molecule type" value="Genomic_DNA"/>
</dbReference>
<dbReference type="InterPro" id="IPR004045">
    <property type="entry name" value="Glutathione_S-Trfase_N"/>
</dbReference>
<dbReference type="Pfam" id="PF13409">
    <property type="entry name" value="GST_N_2"/>
    <property type="match status" value="1"/>
</dbReference>
<dbReference type="SUPFAM" id="SSF47616">
    <property type="entry name" value="GST C-terminal domain-like"/>
    <property type="match status" value="1"/>
</dbReference>
<evidence type="ECO:0000259" key="1">
    <source>
        <dbReference type="PROSITE" id="PS50404"/>
    </source>
</evidence>
<evidence type="ECO:0000313" key="2">
    <source>
        <dbReference type="EMBL" id="PZW44890.1"/>
    </source>
</evidence>
<dbReference type="InterPro" id="IPR050983">
    <property type="entry name" value="GST_Omega/HSP26"/>
</dbReference>
<comment type="caution">
    <text evidence="2">The sequence shown here is derived from an EMBL/GenBank/DDBJ whole genome shotgun (WGS) entry which is preliminary data.</text>
</comment>
<name>A0A2W7KBA0_9PROT</name>
<protein>
    <submittedName>
        <fullName evidence="2">Glutathione S-transferase</fullName>
    </submittedName>
</protein>
<feature type="domain" description="GST N-terminal" evidence="1">
    <location>
        <begin position="4"/>
        <end position="87"/>
    </location>
</feature>
<sequence length="231" mass="24719">MSDGRLVIGNRRYSSWSLRGWMAVRLAGLKVTVTTIPMTRVDGAGATPAIKAVAPAGLVPFLEHQGALVWESLAICEYCAELAPALWPADRAARGTLRSIATEMHGGFLPLRRAFPMNLGARASTAVRDARMSAEIAADLTRIAALWAQAIALTGGPFLNGAAPGAADAMYAPVVNRIHGWNLTLPPAASAYVEALLAHPAMREWQADADAEPAEWILPHYEAMISDEQLR</sequence>
<reference evidence="2 3" key="1">
    <citation type="submission" date="2018-06" db="EMBL/GenBank/DDBJ databases">
        <title>Genomic Encyclopedia of Archaeal and Bacterial Type Strains, Phase II (KMG-II): from individual species to whole genera.</title>
        <authorList>
            <person name="Goeker M."/>
        </authorList>
    </citation>
    <scope>NUCLEOTIDE SEQUENCE [LARGE SCALE GENOMIC DNA]</scope>
    <source>
        <strain evidence="2 3">DSM 24525</strain>
    </source>
</reference>
<dbReference type="GO" id="GO:0005737">
    <property type="term" value="C:cytoplasm"/>
    <property type="evidence" value="ECO:0007669"/>
    <property type="project" value="TreeGrafter"/>
</dbReference>
<gene>
    <name evidence="2" type="ORF">C8P66_11357</name>
</gene>
<dbReference type="SUPFAM" id="SSF52833">
    <property type="entry name" value="Thioredoxin-like"/>
    <property type="match status" value="1"/>
</dbReference>
<accession>A0A2W7KBA0</accession>
<dbReference type="Gene3D" id="1.20.1050.10">
    <property type="match status" value="1"/>
</dbReference>
<dbReference type="PROSITE" id="PS50404">
    <property type="entry name" value="GST_NTER"/>
    <property type="match status" value="1"/>
</dbReference>
<dbReference type="PANTHER" id="PTHR43968">
    <property type="match status" value="1"/>
</dbReference>
<keyword evidence="2" id="KW-0808">Transferase</keyword>
<dbReference type="AlphaFoldDB" id="A0A2W7KBA0"/>
<dbReference type="InterPro" id="IPR036282">
    <property type="entry name" value="Glutathione-S-Trfase_C_sf"/>
</dbReference>
<proteinExistence type="predicted"/>
<dbReference type="InterPro" id="IPR036249">
    <property type="entry name" value="Thioredoxin-like_sf"/>
</dbReference>
<dbReference type="OrthoDB" id="9799538at2"/>
<organism evidence="2 3">
    <name type="scientific">Humitalea rosea</name>
    <dbReference type="NCBI Taxonomy" id="990373"/>
    <lineage>
        <taxon>Bacteria</taxon>
        <taxon>Pseudomonadati</taxon>
        <taxon>Pseudomonadota</taxon>
        <taxon>Alphaproteobacteria</taxon>
        <taxon>Acetobacterales</taxon>
        <taxon>Roseomonadaceae</taxon>
        <taxon>Humitalea</taxon>
    </lineage>
</organism>
<dbReference type="GO" id="GO:0016740">
    <property type="term" value="F:transferase activity"/>
    <property type="evidence" value="ECO:0007669"/>
    <property type="project" value="UniProtKB-KW"/>
</dbReference>
<keyword evidence="3" id="KW-1185">Reference proteome</keyword>
<dbReference type="RefSeq" id="WP_111398608.1">
    <property type="nucleotide sequence ID" value="NZ_QKYU01000013.1"/>
</dbReference>
<evidence type="ECO:0000313" key="3">
    <source>
        <dbReference type="Proteomes" id="UP000249688"/>
    </source>
</evidence>
<dbReference type="Gene3D" id="3.40.30.10">
    <property type="entry name" value="Glutaredoxin"/>
    <property type="match status" value="1"/>
</dbReference>
<dbReference type="Proteomes" id="UP000249688">
    <property type="component" value="Unassembled WGS sequence"/>
</dbReference>